<name>A0AAW2BAB9_9ROSI</name>
<dbReference type="Pfam" id="PF13456">
    <property type="entry name" value="RVT_3"/>
    <property type="match status" value="1"/>
</dbReference>
<evidence type="ECO:0000313" key="4">
    <source>
        <dbReference type="EMBL" id="KAK9982925.1"/>
    </source>
</evidence>
<dbReference type="InterPro" id="IPR036691">
    <property type="entry name" value="Endo/exonu/phosph_ase_sf"/>
</dbReference>
<evidence type="ECO:0000259" key="3">
    <source>
        <dbReference type="Pfam" id="PF13966"/>
    </source>
</evidence>
<dbReference type="GO" id="GO:0004523">
    <property type="term" value="F:RNA-DNA hybrid ribonuclease activity"/>
    <property type="evidence" value="ECO:0007669"/>
    <property type="project" value="InterPro"/>
</dbReference>
<dbReference type="InterPro" id="IPR002156">
    <property type="entry name" value="RNaseH_domain"/>
</dbReference>
<protein>
    <recommendedName>
        <fullName evidence="6">RNase H type-1 domain-containing protein</fullName>
    </recommendedName>
</protein>
<dbReference type="Pfam" id="PF13966">
    <property type="entry name" value="zf-RVT"/>
    <property type="match status" value="1"/>
</dbReference>
<dbReference type="GO" id="GO:0003676">
    <property type="term" value="F:nucleic acid binding"/>
    <property type="evidence" value="ECO:0007669"/>
    <property type="project" value="InterPro"/>
</dbReference>
<feature type="domain" description="RNase H type-1" evidence="2">
    <location>
        <begin position="1023"/>
        <end position="1143"/>
    </location>
</feature>
<accession>A0AAW2BAB9</accession>
<proteinExistence type="predicted"/>
<organism evidence="4 5">
    <name type="scientific">Lithocarpus litseifolius</name>
    <dbReference type="NCBI Taxonomy" id="425828"/>
    <lineage>
        <taxon>Eukaryota</taxon>
        <taxon>Viridiplantae</taxon>
        <taxon>Streptophyta</taxon>
        <taxon>Embryophyta</taxon>
        <taxon>Tracheophyta</taxon>
        <taxon>Spermatophyta</taxon>
        <taxon>Magnoliopsida</taxon>
        <taxon>eudicotyledons</taxon>
        <taxon>Gunneridae</taxon>
        <taxon>Pentapetalae</taxon>
        <taxon>rosids</taxon>
        <taxon>fabids</taxon>
        <taxon>Fagales</taxon>
        <taxon>Fagaceae</taxon>
        <taxon>Lithocarpus</taxon>
    </lineage>
</organism>
<dbReference type="AlphaFoldDB" id="A0AAW2BAB9"/>
<evidence type="ECO:0008006" key="6">
    <source>
        <dbReference type="Google" id="ProtNLM"/>
    </source>
</evidence>
<dbReference type="SUPFAM" id="SSF53098">
    <property type="entry name" value="Ribonuclease H-like"/>
    <property type="match status" value="1"/>
</dbReference>
<keyword evidence="5" id="KW-1185">Reference proteome</keyword>
<comment type="caution">
    <text evidence="4">The sequence shown here is derived from an EMBL/GenBank/DDBJ whole genome shotgun (WGS) entry which is preliminary data.</text>
</comment>
<dbReference type="SUPFAM" id="SSF56219">
    <property type="entry name" value="DNase I-like"/>
    <property type="match status" value="1"/>
</dbReference>
<dbReference type="Gene3D" id="3.30.420.10">
    <property type="entry name" value="Ribonuclease H-like superfamily/Ribonuclease H"/>
    <property type="match status" value="1"/>
</dbReference>
<sequence>MNILVWNSRGVLKPNFQNHVKELAKNHNPAILVIMETKLGGARAKEITDRLPFDSAIHTETIGFAGGLWLLWNSDIVEVVQLANTEQEILVEVKVLATNLSWIFSAVYASPRNVERCILWENLIKVAELHNKPWVIAGDFNDPLLNEDKFGGRPVSIARSLLFKDCLDKCNMVDLGFSGPRYTWTNRRELYNLIQERIDRFFMNPSWCLLYPDAKVSHLTRCHSDHCPVLLETVPRQTTFLKRPFRFQSFWLSDPSFPQVVTKAWNPDGNLSASIARFTNEATHWNKNHFGNIFRKKKRLMARLNGIQRALATNPFSSLINLENQLQKELELVLNQEAELWALKSRINWMVMGDQNTSFSTFLLLQEGKGILLLWLYSTNQVKAAWSHNLRTGWQITLTEDEKYSLGQPVSDEEIVTALWSLKAFKAPGPDGLHAGFFQRFWLIVGDSVKEEIREVFLSRKIPEYLNSTSIERCDDKSWIPVKASRGGPAFSHLFFVDDLVLFAKANMENCLVIRQVLDEFCSQSGQTISEAKSKVFFSPNVDQSDREALSDILGFQATPNLGKYLGFPIHHCGGSNQNFDFVLDKVKKKLAGWKANLLSLAGRSVLIQASTSAIPAYVMQCNQLPGKVLDGIDQVKRNFLWNSSTNKKSMHWVGWKKVTTPKDVGGLNIQSAKGRNTALLAKLNWRFHTESESQWAKVLRLKYCTNQRLNSRNAASLPCSRTWRSMKKGEVVFKKGTTWILGYESRLSFWHDNWYKGGTLRSIIQGPLTIESSMLKVKDVASLDGWDWNLLQIEIPEDIRREVQATPISCVVRNEDRIAWKPSTKGSFDLRSAYLLASEPLPNPTFEGKWIWKLETLPRIQTFIWKCMHQSIGVRECLQARGMLVDNLCPHCHISSESILHALWDCHTIKAIWYQLGISSQDSVFFSVNLQDWLKSNGRDKGFRSPGQVPWNQTFMFAIWMIWKGRNQLVFENKILNPRLAMDINQRALEYFHCVGKPLVANLKILKPIRWEKPCCGWLKLNTDGSSKGKPGLAGGGGLLRDANGNWMGGFARRIGTANSFNAKLWALRDGLLLCQQRNVQAIVIELDVSAIVDAFNHQARANSIVSSIMDDCRYLVTQIPHVCIRHIYREANRSADWLANLGLTLDSDFVLFTDPPVDLISILEADCRGMYCYRQCSEPVFSF</sequence>
<gene>
    <name evidence="4" type="ORF">SO802_032450</name>
</gene>
<evidence type="ECO:0000313" key="5">
    <source>
        <dbReference type="Proteomes" id="UP001459277"/>
    </source>
</evidence>
<dbReference type="InterPro" id="IPR012337">
    <property type="entry name" value="RNaseH-like_sf"/>
</dbReference>
<dbReference type="InterPro" id="IPR036397">
    <property type="entry name" value="RNaseH_sf"/>
</dbReference>
<dbReference type="CDD" id="cd06222">
    <property type="entry name" value="RNase_H_like"/>
    <property type="match status" value="1"/>
</dbReference>
<feature type="domain" description="Reverse transcriptase zinc-binding" evidence="3">
    <location>
        <begin position="829"/>
        <end position="914"/>
    </location>
</feature>
<dbReference type="Pfam" id="PF03372">
    <property type="entry name" value="Exo_endo_phos"/>
    <property type="match status" value="1"/>
</dbReference>
<dbReference type="InterPro" id="IPR044730">
    <property type="entry name" value="RNase_H-like_dom_plant"/>
</dbReference>
<dbReference type="PANTHER" id="PTHR33116">
    <property type="entry name" value="REVERSE TRANSCRIPTASE ZINC-BINDING DOMAIN-CONTAINING PROTEIN-RELATED-RELATED"/>
    <property type="match status" value="1"/>
</dbReference>
<reference evidence="4 5" key="1">
    <citation type="submission" date="2024-01" db="EMBL/GenBank/DDBJ databases">
        <title>A telomere-to-telomere, gap-free genome of sweet tea (Lithocarpus litseifolius).</title>
        <authorList>
            <person name="Zhou J."/>
        </authorList>
    </citation>
    <scope>NUCLEOTIDE SEQUENCE [LARGE SCALE GENOMIC DNA]</scope>
    <source>
        <strain evidence="4">Zhou-2022a</strain>
        <tissue evidence="4">Leaf</tissue>
    </source>
</reference>
<dbReference type="Gene3D" id="3.60.10.10">
    <property type="entry name" value="Endonuclease/exonuclease/phosphatase"/>
    <property type="match status" value="1"/>
</dbReference>
<dbReference type="PANTHER" id="PTHR33116:SF86">
    <property type="entry name" value="REVERSE TRANSCRIPTASE DOMAIN-CONTAINING PROTEIN"/>
    <property type="match status" value="1"/>
</dbReference>
<dbReference type="InterPro" id="IPR005135">
    <property type="entry name" value="Endo/exonuclease/phosphatase"/>
</dbReference>
<evidence type="ECO:0000259" key="1">
    <source>
        <dbReference type="Pfam" id="PF03372"/>
    </source>
</evidence>
<feature type="domain" description="Endonuclease/exonuclease/phosphatase" evidence="1">
    <location>
        <begin position="5"/>
        <end position="211"/>
    </location>
</feature>
<dbReference type="EMBL" id="JAZDWU010000012">
    <property type="protein sequence ID" value="KAK9982925.1"/>
    <property type="molecule type" value="Genomic_DNA"/>
</dbReference>
<dbReference type="InterPro" id="IPR026960">
    <property type="entry name" value="RVT-Znf"/>
</dbReference>
<evidence type="ECO:0000259" key="2">
    <source>
        <dbReference type="Pfam" id="PF13456"/>
    </source>
</evidence>
<dbReference type="Proteomes" id="UP001459277">
    <property type="component" value="Unassembled WGS sequence"/>
</dbReference>